<keyword evidence="3" id="KW-1185">Reference proteome</keyword>
<dbReference type="InterPro" id="IPR000182">
    <property type="entry name" value="GNAT_dom"/>
</dbReference>
<dbReference type="Proteomes" id="UP001500945">
    <property type="component" value="Unassembled WGS sequence"/>
</dbReference>
<accession>A0ABP8JY87</accession>
<dbReference type="CDD" id="cd04301">
    <property type="entry name" value="NAT_SF"/>
    <property type="match status" value="1"/>
</dbReference>
<protein>
    <submittedName>
        <fullName evidence="2">GNAT family N-acetyltransferase</fullName>
    </submittedName>
</protein>
<dbReference type="SUPFAM" id="SSF55729">
    <property type="entry name" value="Acyl-CoA N-acyltransferases (Nat)"/>
    <property type="match status" value="1"/>
</dbReference>
<dbReference type="Gene3D" id="1.10.287.900">
    <property type="entry name" value="The crystal structure of the spermine/spermidine acetyltransferase from enterococcus faecali"/>
    <property type="match status" value="1"/>
</dbReference>
<dbReference type="InterPro" id="IPR016181">
    <property type="entry name" value="Acyl_CoA_acyltransferase"/>
</dbReference>
<evidence type="ECO:0000259" key="1">
    <source>
        <dbReference type="PROSITE" id="PS51186"/>
    </source>
</evidence>
<feature type="domain" description="N-acetyltransferase" evidence="1">
    <location>
        <begin position="6"/>
        <end position="157"/>
    </location>
</feature>
<evidence type="ECO:0000313" key="3">
    <source>
        <dbReference type="Proteomes" id="UP001500945"/>
    </source>
</evidence>
<gene>
    <name evidence="2" type="ORF">GCM10023168_03520</name>
</gene>
<proteinExistence type="predicted"/>
<reference evidence="3" key="1">
    <citation type="journal article" date="2019" name="Int. J. Syst. Evol. Microbiol.">
        <title>The Global Catalogue of Microorganisms (GCM) 10K type strain sequencing project: providing services to taxonomists for standard genome sequencing and annotation.</title>
        <authorList>
            <consortium name="The Broad Institute Genomics Platform"/>
            <consortium name="The Broad Institute Genome Sequencing Center for Infectious Disease"/>
            <person name="Wu L."/>
            <person name="Ma J."/>
        </authorList>
    </citation>
    <scope>NUCLEOTIDE SEQUENCE [LARGE SCALE GENOMIC DNA]</scope>
    <source>
        <strain evidence="3">JCM 17809</strain>
    </source>
</reference>
<dbReference type="Gene3D" id="3.40.630.30">
    <property type="match status" value="1"/>
</dbReference>
<dbReference type="Pfam" id="PF00583">
    <property type="entry name" value="Acetyltransf_1"/>
    <property type="match status" value="1"/>
</dbReference>
<evidence type="ECO:0000313" key="2">
    <source>
        <dbReference type="EMBL" id="GAA4397954.1"/>
    </source>
</evidence>
<dbReference type="EMBL" id="BAABGM010000001">
    <property type="protein sequence ID" value="GAA4397954.1"/>
    <property type="molecule type" value="Genomic_DNA"/>
</dbReference>
<comment type="caution">
    <text evidence="2">The sequence shown here is derived from an EMBL/GenBank/DDBJ whole genome shotgun (WGS) entry which is preliminary data.</text>
</comment>
<organism evidence="2 3">
    <name type="scientific">Fodinibacter luteus</name>
    <dbReference type="NCBI Taxonomy" id="552064"/>
    <lineage>
        <taxon>Bacteria</taxon>
        <taxon>Bacillati</taxon>
        <taxon>Actinomycetota</taxon>
        <taxon>Actinomycetes</taxon>
        <taxon>Micrococcales</taxon>
        <taxon>Intrasporangiaceae</taxon>
        <taxon>Fodinibacter (ex Wang et al. 2009)</taxon>
    </lineage>
</organism>
<name>A0ABP8JY87_9MICO</name>
<sequence length="158" mass="17557">MWTVAVTLCQITDDNLRSVLAVRTTPGQERFVSSVATSMAEAADCPEANPWFRAVYVDDKPVGFVMLSWDVEPRPPEIIGPWFLWKLLIDHQQQGRGYGREVVQEVVRLVRDQAATELLTSYAPGEGGPAGFYARLGFVPTGEVEPDGEIIARLDLHE</sequence>
<dbReference type="PROSITE" id="PS51186">
    <property type="entry name" value="GNAT"/>
    <property type="match status" value="1"/>
</dbReference>
<dbReference type="InterPro" id="IPR027455">
    <property type="entry name" value="Sper_AcTfrase_N"/>
</dbReference>